<dbReference type="GO" id="GO:0008725">
    <property type="term" value="F:DNA-3-methyladenine glycosylase activity"/>
    <property type="evidence" value="ECO:0007669"/>
    <property type="project" value="TreeGrafter"/>
</dbReference>
<evidence type="ECO:0000313" key="4">
    <source>
        <dbReference type="EMBL" id="SVC11366.1"/>
    </source>
</evidence>
<dbReference type="GO" id="GO:0006285">
    <property type="term" value="P:base-excision repair, AP site formation"/>
    <property type="evidence" value="ECO:0007669"/>
    <property type="project" value="TreeGrafter"/>
</dbReference>
<dbReference type="InterPro" id="IPR011257">
    <property type="entry name" value="DNA_glycosylase"/>
</dbReference>
<dbReference type="GO" id="GO:0032993">
    <property type="term" value="C:protein-DNA complex"/>
    <property type="evidence" value="ECO:0007669"/>
    <property type="project" value="TreeGrafter"/>
</dbReference>
<evidence type="ECO:0000256" key="2">
    <source>
        <dbReference type="ARBA" id="ARBA00023204"/>
    </source>
</evidence>
<feature type="non-terminal residue" evidence="4">
    <location>
        <position position="173"/>
    </location>
</feature>
<dbReference type="Gene3D" id="1.10.340.30">
    <property type="entry name" value="Hypothetical protein, domain 2"/>
    <property type="match status" value="1"/>
</dbReference>
<sequence>MSLPRLARLCDPRPVPMVGGILATRCCHQMTAPEWWKRACNELCIGDPVLAAIIDRFPEEQLEPRADAFFTLARAITGQQISVKAAQSVWNRLEVICDGVVSVDAVLARSVEQLQSAGLSQRKAEYVYGLASHREVWDIDWGTLDDENAIARLCQLRGVGRWTAEMFLIFYLL</sequence>
<dbReference type="CDD" id="cd00056">
    <property type="entry name" value="ENDO3c"/>
    <property type="match status" value="1"/>
</dbReference>
<dbReference type="PANTHER" id="PTHR43003">
    <property type="entry name" value="DNA-3-METHYLADENINE GLYCOSYLASE"/>
    <property type="match status" value="1"/>
</dbReference>
<protein>
    <recommendedName>
        <fullName evidence="3">HhH-GPD domain-containing protein</fullName>
    </recommendedName>
</protein>
<dbReference type="GO" id="GO:0043916">
    <property type="term" value="F:DNA-7-methylguanine glycosylase activity"/>
    <property type="evidence" value="ECO:0007669"/>
    <property type="project" value="TreeGrafter"/>
</dbReference>
<proteinExistence type="predicted"/>
<keyword evidence="2" id="KW-0234">DNA repair</keyword>
<dbReference type="PANTHER" id="PTHR43003:SF5">
    <property type="entry name" value="DNA-3-METHYLADENINE GLYCOSYLASE"/>
    <property type="match status" value="1"/>
</dbReference>
<keyword evidence="1" id="KW-0227">DNA damage</keyword>
<dbReference type="InterPro" id="IPR051912">
    <property type="entry name" value="Alkylbase_DNA_Glycosylase/TA"/>
</dbReference>
<gene>
    <name evidence="4" type="ORF">METZ01_LOCUS264220</name>
</gene>
<dbReference type="Pfam" id="PF00730">
    <property type="entry name" value="HhH-GPD"/>
    <property type="match status" value="1"/>
</dbReference>
<organism evidence="4">
    <name type="scientific">marine metagenome</name>
    <dbReference type="NCBI Taxonomy" id="408172"/>
    <lineage>
        <taxon>unclassified sequences</taxon>
        <taxon>metagenomes</taxon>
        <taxon>ecological metagenomes</taxon>
    </lineage>
</organism>
<reference evidence="4" key="1">
    <citation type="submission" date="2018-05" db="EMBL/GenBank/DDBJ databases">
        <authorList>
            <person name="Lanie J.A."/>
            <person name="Ng W.-L."/>
            <person name="Kazmierczak K.M."/>
            <person name="Andrzejewski T.M."/>
            <person name="Davidsen T.M."/>
            <person name="Wayne K.J."/>
            <person name="Tettelin H."/>
            <person name="Glass J.I."/>
            <person name="Rusch D."/>
            <person name="Podicherti R."/>
            <person name="Tsui H.-C.T."/>
            <person name="Winkler M.E."/>
        </authorList>
    </citation>
    <scope>NUCLEOTIDE SEQUENCE</scope>
</reference>
<dbReference type="InterPro" id="IPR003265">
    <property type="entry name" value="HhH-GPD_domain"/>
</dbReference>
<name>A0A382JHR1_9ZZZZ</name>
<dbReference type="SUPFAM" id="SSF48150">
    <property type="entry name" value="DNA-glycosylase"/>
    <property type="match status" value="1"/>
</dbReference>
<feature type="domain" description="HhH-GPD" evidence="3">
    <location>
        <begin position="74"/>
        <end position="133"/>
    </location>
</feature>
<evidence type="ECO:0000256" key="1">
    <source>
        <dbReference type="ARBA" id="ARBA00022763"/>
    </source>
</evidence>
<dbReference type="GO" id="GO:0032131">
    <property type="term" value="F:alkylated DNA binding"/>
    <property type="evidence" value="ECO:0007669"/>
    <property type="project" value="TreeGrafter"/>
</dbReference>
<dbReference type="AlphaFoldDB" id="A0A382JHR1"/>
<dbReference type="EMBL" id="UINC01074307">
    <property type="protein sequence ID" value="SVC11366.1"/>
    <property type="molecule type" value="Genomic_DNA"/>
</dbReference>
<dbReference type="GO" id="GO:0006307">
    <property type="term" value="P:DNA alkylation repair"/>
    <property type="evidence" value="ECO:0007669"/>
    <property type="project" value="TreeGrafter"/>
</dbReference>
<evidence type="ECO:0000259" key="3">
    <source>
        <dbReference type="Pfam" id="PF00730"/>
    </source>
</evidence>
<accession>A0A382JHR1</accession>